<name>F8NKP7_SERL9</name>
<protein>
    <submittedName>
        <fullName evidence="2">Uncharacterized protein</fullName>
    </submittedName>
</protein>
<feature type="transmembrane region" description="Helical" evidence="1">
    <location>
        <begin position="12"/>
        <end position="35"/>
    </location>
</feature>
<gene>
    <name evidence="2" type="ORF">SERLADRAFT_434370</name>
</gene>
<proteinExistence type="predicted"/>
<dbReference type="OrthoDB" id="10448409at2759"/>
<evidence type="ECO:0000313" key="2">
    <source>
        <dbReference type="EMBL" id="EGO28459.1"/>
    </source>
</evidence>
<reference evidence="2" key="1">
    <citation type="submission" date="2011-04" db="EMBL/GenBank/DDBJ databases">
        <title>Evolution of plant cell wall degrading machinery underlies the functional diversity of forest fungi.</title>
        <authorList>
            <consortium name="US DOE Joint Genome Institute (JGI-PGF)"/>
            <person name="Eastwood D.C."/>
            <person name="Floudas D."/>
            <person name="Binder M."/>
            <person name="Majcherczyk A."/>
            <person name="Schneider P."/>
            <person name="Aerts A."/>
            <person name="Asiegbu F.O."/>
            <person name="Baker S.E."/>
            <person name="Barry K."/>
            <person name="Bendiksby M."/>
            <person name="Blumentritt M."/>
            <person name="Coutinho P.M."/>
            <person name="Cullen D."/>
            <person name="Cullen D."/>
            <person name="Gathman A."/>
            <person name="Goodell B."/>
            <person name="Henrissat B."/>
            <person name="Ihrmark K."/>
            <person name="Kauserud H."/>
            <person name="Kohler A."/>
            <person name="LaButti K."/>
            <person name="Lapidus A."/>
            <person name="Lavin J.L."/>
            <person name="Lee Y.-H."/>
            <person name="Lindquist E."/>
            <person name="Lilly W."/>
            <person name="Lucas S."/>
            <person name="Morin E."/>
            <person name="Murat C."/>
            <person name="Oguiza J.A."/>
            <person name="Park J."/>
            <person name="Pisabarro A.G."/>
            <person name="Riley R."/>
            <person name="Rosling A."/>
            <person name="Salamov A."/>
            <person name="Schmidt O."/>
            <person name="Schmutz J."/>
            <person name="Skrede I."/>
            <person name="Stenlid J."/>
            <person name="Wiebenga A."/>
            <person name="Xie X."/>
            <person name="Kues U."/>
            <person name="Hibbett D.S."/>
            <person name="Hoffmeister D."/>
            <person name="Hogberg N."/>
            <person name="Martin F."/>
            <person name="Grigoriev I.V."/>
            <person name="Watkinson S.C."/>
        </authorList>
    </citation>
    <scope>NUCLEOTIDE SEQUENCE</scope>
    <source>
        <strain evidence="2">S7.9</strain>
    </source>
</reference>
<evidence type="ECO:0000256" key="1">
    <source>
        <dbReference type="SAM" id="Phobius"/>
    </source>
</evidence>
<keyword evidence="1" id="KW-0812">Transmembrane</keyword>
<keyword evidence="1" id="KW-1133">Transmembrane helix</keyword>
<dbReference type="KEGG" id="sla:SERLADRAFT_434370"/>
<organism>
    <name type="scientific">Serpula lacrymans var. lacrymans (strain S7.9)</name>
    <name type="common">Dry rot fungus</name>
    <dbReference type="NCBI Taxonomy" id="578457"/>
    <lineage>
        <taxon>Eukaryota</taxon>
        <taxon>Fungi</taxon>
        <taxon>Dikarya</taxon>
        <taxon>Basidiomycota</taxon>
        <taxon>Agaricomycotina</taxon>
        <taxon>Agaricomycetes</taxon>
        <taxon>Agaricomycetidae</taxon>
        <taxon>Boletales</taxon>
        <taxon>Coniophorineae</taxon>
        <taxon>Serpulaceae</taxon>
        <taxon>Serpula</taxon>
    </lineage>
</organism>
<accession>F8NKP7</accession>
<dbReference type="RefSeq" id="XP_007314658.1">
    <property type="nucleotide sequence ID" value="XM_007314596.1"/>
</dbReference>
<dbReference type="AlphaFoldDB" id="F8NKP7"/>
<dbReference type="GeneID" id="18814386"/>
<feature type="transmembrane region" description="Helical" evidence="1">
    <location>
        <begin position="55"/>
        <end position="74"/>
    </location>
</feature>
<sequence length="123" mass="13724">MMKSLSPAQKNRILNLLDVVKLLTLLPLPLVSMSLPSLDFAPRSVLSFKSLLEVVHLSFLLPMSTMPCISSPLARQKMLSRYQSSYQHHQPTSLPKHCLPALEKDWHEGCGQAEMPSSLCQAL</sequence>
<keyword evidence="1" id="KW-0472">Membrane</keyword>
<dbReference type="Proteomes" id="UP000008064">
    <property type="component" value="Unassembled WGS sequence"/>
</dbReference>
<dbReference type="EMBL" id="GL945430">
    <property type="protein sequence ID" value="EGO28459.1"/>
    <property type="molecule type" value="Genomic_DNA"/>
</dbReference>
<dbReference type="HOGENOM" id="CLU_2016616_0_0_1"/>